<comment type="PTM">
    <text evidence="9 12">Is synthesized initially as an inactive proenzyme, which is activated by self-cleavage at a specific serine bond to produce a beta-subunit with a hydroxyl group at its C-terminus and an alpha-subunit with a pyruvoyl group at its N-terminus.</text>
</comment>
<keyword evidence="2 9" id="KW-0566">Pantothenate biosynthesis</keyword>
<name>M1PCY6_DESSD</name>
<dbReference type="GO" id="GO:0005829">
    <property type="term" value="C:cytosol"/>
    <property type="evidence" value="ECO:0007669"/>
    <property type="project" value="TreeGrafter"/>
</dbReference>
<dbReference type="CDD" id="cd06919">
    <property type="entry name" value="Asp_decarbox"/>
    <property type="match status" value="1"/>
</dbReference>
<proteinExistence type="inferred from homology"/>
<keyword evidence="4 9" id="KW-0068">Autocatalytic cleavage</keyword>
<feature type="binding site" evidence="9 11">
    <location>
        <position position="53"/>
    </location>
    <ligand>
        <name>substrate</name>
    </ligand>
</feature>
<comment type="catalytic activity">
    <reaction evidence="9">
        <text>L-aspartate + H(+) = beta-alanine + CO2</text>
        <dbReference type="Rhea" id="RHEA:19497"/>
        <dbReference type="ChEBI" id="CHEBI:15378"/>
        <dbReference type="ChEBI" id="CHEBI:16526"/>
        <dbReference type="ChEBI" id="CHEBI:29991"/>
        <dbReference type="ChEBI" id="CHEBI:57966"/>
        <dbReference type="EC" id="4.1.1.11"/>
    </reaction>
</comment>
<dbReference type="PANTHER" id="PTHR21012">
    <property type="entry name" value="ASPARTATE 1-DECARBOXYLASE"/>
    <property type="match status" value="1"/>
</dbReference>
<evidence type="ECO:0000256" key="2">
    <source>
        <dbReference type="ARBA" id="ARBA00022655"/>
    </source>
</evidence>
<evidence type="ECO:0000256" key="8">
    <source>
        <dbReference type="ARBA" id="ARBA00023317"/>
    </source>
</evidence>
<dbReference type="Gene3D" id="2.40.40.20">
    <property type="match status" value="1"/>
</dbReference>
<dbReference type="GO" id="GO:0015940">
    <property type="term" value="P:pantothenate biosynthetic process"/>
    <property type="evidence" value="ECO:0007669"/>
    <property type="project" value="UniProtKB-UniRule"/>
</dbReference>
<feature type="binding site" evidence="9 11">
    <location>
        <begin position="69"/>
        <end position="71"/>
    </location>
    <ligand>
        <name>substrate</name>
    </ligand>
</feature>
<feature type="active site" description="Proton donor" evidence="9 10">
    <location>
        <position position="54"/>
    </location>
</feature>
<keyword evidence="7 9" id="KW-0704">Schiff base</keyword>
<dbReference type="Proteomes" id="UP000011721">
    <property type="component" value="Chromosome"/>
</dbReference>
<dbReference type="eggNOG" id="COG0853">
    <property type="taxonomic scope" value="Bacteria"/>
</dbReference>
<feature type="chain" id="PRO_5014007594" description="Aspartate 1-decarboxylase alpha chain" evidence="9 13">
    <location>
        <begin position="21"/>
        <end position="116"/>
    </location>
</feature>
<keyword evidence="6 9" id="KW-0456">Lyase</keyword>
<dbReference type="EC" id="4.1.1.11" evidence="9"/>
<dbReference type="PATRIC" id="fig|1167006.5.peg.3169"/>
<evidence type="ECO:0000256" key="12">
    <source>
        <dbReference type="PIRSR" id="PIRSR006246-3"/>
    </source>
</evidence>
<keyword evidence="8 9" id="KW-0670">Pyruvate</keyword>
<dbReference type="InterPro" id="IPR009010">
    <property type="entry name" value="Asp_de-COase-like_dom_sf"/>
</dbReference>
<evidence type="ECO:0000256" key="7">
    <source>
        <dbReference type="ARBA" id="ARBA00023270"/>
    </source>
</evidence>
<feature type="active site" description="Schiff-base intermediate with substrate; via pyruvic acid" evidence="9 10">
    <location>
        <position position="21"/>
    </location>
</feature>
<sequence length="116" mass="12813">MLRAKLHKATITEADLNYEGSLTIDRELLDAVGIVPFERVKVYNINNGERFDTYAIEGKAGSGVIGLNGAAARKGMVGDLIIIVTFGFYSPQDLETYHPVIALLDKNNRIKEMLTK</sequence>
<evidence type="ECO:0000256" key="1">
    <source>
        <dbReference type="ARBA" id="ARBA00022490"/>
    </source>
</evidence>
<evidence type="ECO:0000256" key="6">
    <source>
        <dbReference type="ARBA" id="ARBA00023239"/>
    </source>
</evidence>
<keyword evidence="3 9" id="KW-0210">Decarboxylase</keyword>
<dbReference type="UniPathway" id="UPA00028">
    <property type="reaction ID" value="UER00002"/>
</dbReference>
<comment type="subcellular location">
    <subcellularLocation>
        <location evidence="9">Cytoplasm</location>
    </subcellularLocation>
</comment>
<reference evidence="15" key="1">
    <citation type="journal article" date="2013" name="Stand. Genomic Sci.">
        <title>Complete genome sequence of Desulfocapsa sulfexigens, a marine deltaproteobacterium specialized in disproportionating inorganic sulfur compounds.</title>
        <authorList>
            <person name="Finster K.W."/>
            <person name="Kjeldsen K.U."/>
            <person name="Kube M."/>
            <person name="Reinhardt R."/>
            <person name="Mussmann M."/>
            <person name="Amann R."/>
            <person name="Schreiber L."/>
        </authorList>
    </citation>
    <scope>NUCLEOTIDE SEQUENCE [LARGE SCALE GENOMIC DNA]</scope>
    <source>
        <strain evidence="15">DSM 10523 / SB164P1</strain>
    </source>
</reference>
<dbReference type="KEGG" id="dsf:UWK_02932"/>
<dbReference type="NCBIfam" id="TIGR00223">
    <property type="entry name" value="panD"/>
    <property type="match status" value="1"/>
</dbReference>
<comment type="function">
    <text evidence="9">Catalyzes the pyruvoyl-dependent decarboxylation of aspartate to produce beta-alanine.</text>
</comment>
<dbReference type="HAMAP" id="MF_00446">
    <property type="entry name" value="PanD"/>
    <property type="match status" value="1"/>
</dbReference>
<dbReference type="GO" id="GO:0004068">
    <property type="term" value="F:aspartate 1-decarboxylase activity"/>
    <property type="evidence" value="ECO:0007669"/>
    <property type="project" value="UniProtKB-UniRule"/>
</dbReference>
<dbReference type="GO" id="GO:0006523">
    <property type="term" value="P:alanine biosynthetic process"/>
    <property type="evidence" value="ECO:0007669"/>
    <property type="project" value="InterPro"/>
</dbReference>
<evidence type="ECO:0000256" key="13">
    <source>
        <dbReference type="PIRSR" id="PIRSR006246-5"/>
    </source>
</evidence>
<evidence type="ECO:0000256" key="5">
    <source>
        <dbReference type="ARBA" id="ARBA00023145"/>
    </source>
</evidence>
<dbReference type="STRING" id="1167006.UWK_02932"/>
<evidence type="ECO:0000256" key="9">
    <source>
        <dbReference type="HAMAP-Rule" id="MF_00446"/>
    </source>
</evidence>
<dbReference type="HOGENOM" id="CLU_115305_2_1_7"/>
<evidence type="ECO:0000256" key="10">
    <source>
        <dbReference type="PIRSR" id="PIRSR006246-1"/>
    </source>
</evidence>
<dbReference type="AlphaFoldDB" id="M1PCY6"/>
<keyword evidence="15" id="KW-1185">Reference proteome</keyword>
<comment type="subunit">
    <text evidence="9">Heterooctamer of four alpha and four beta subunits.</text>
</comment>
<dbReference type="InterPro" id="IPR003190">
    <property type="entry name" value="Asp_decarbox"/>
</dbReference>
<protein>
    <recommendedName>
        <fullName evidence="9">Aspartate 1-decarboxylase</fullName>
        <ecNumber evidence="9">4.1.1.11</ecNumber>
    </recommendedName>
    <alternativeName>
        <fullName evidence="9">Aspartate alpha-decarboxylase</fullName>
    </alternativeName>
    <component>
        <recommendedName>
            <fullName evidence="9">Aspartate 1-decarboxylase beta chain</fullName>
        </recommendedName>
    </component>
    <component>
        <recommendedName>
            <fullName evidence="9">Aspartate 1-decarboxylase alpha chain</fullName>
        </recommendedName>
    </component>
</protein>
<feature type="chain" id="PRO_5014007589" description="Aspartate 1-decarboxylase beta chain" evidence="9 13">
    <location>
        <begin position="1"/>
        <end position="20"/>
    </location>
</feature>
<comment type="cofactor">
    <cofactor evidence="9 10">
        <name>pyruvate</name>
        <dbReference type="ChEBI" id="CHEBI:15361"/>
    </cofactor>
    <text evidence="9 10">Binds 1 pyruvoyl group covalently per subunit.</text>
</comment>
<evidence type="ECO:0000256" key="11">
    <source>
        <dbReference type="PIRSR" id="PIRSR006246-2"/>
    </source>
</evidence>
<evidence type="ECO:0000256" key="3">
    <source>
        <dbReference type="ARBA" id="ARBA00022793"/>
    </source>
</evidence>
<evidence type="ECO:0000313" key="14">
    <source>
        <dbReference type="EMBL" id="AGF79462.1"/>
    </source>
</evidence>
<keyword evidence="1 9" id="KW-0963">Cytoplasm</keyword>
<dbReference type="EMBL" id="CP003985">
    <property type="protein sequence ID" value="AGF79462.1"/>
    <property type="molecule type" value="Genomic_DNA"/>
</dbReference>
<evidence type="ECO:0000256" key="4">
    <source>
        <dbReference type="ARBA" id="ARBA00022813"/>
    </source>
</evidence>
<keyword evidence="5 9" id="KW-0865">Zymogen</keyword>
<gene>
    <name evidence="9" type="primary">panD</name>
    <name evidence="14" type="ordered locus">UWK_02932</name>
</gene>
<accession>M1PCY6</accession>
<feature type="modified residue" description="Pyruvic acid (Ser)" evidence="9 12">
    <location>
        <position position="21"/>
    </location>
</feature>
<evidence type="ECO:0000313" key="15">
    <source>
        <dbReference type="Proteomes" id="UP000011721"/>
    </source>
</evidence>
<dbReference type="PIRSF" id="PIRSF006246">
    <property type="entry name" value="Asp_decarbox"/>
    <property type="match status" value="1"/>
</dbReference>
<dbReference type="PANTHER" id="PTHR21012:SF0">
    <property type="entry name" value="ASPARTATE 1-DECARBOXYLASE"/>
    <property type="match status" value="1"/>
</dbReference>
<comment type="similarity">
    <text evidence="9">Belongs to the PanD family.</text>
</comment>
<dbReference type="Pfam" id="PF02261">
    <property type="entry name" value="Asp_decarbox"/>
    <property type="match status" value="1"/>
</dbReference>
<organism evidence="14 15">
    <name type="scientific">Desulfocapsa sulfexigens (strain DSM 10523 / SB164P1)</name>
    <dbReference type="NCBI Taxonomy" id="1167006"/>
    <lineage>
        <taxon>Bacteria</taxon>
        <taxon>Pseudomonadati</taxon>
        <taxon>Thermodesulfobacteriota</taxon>
        <taxon>Desulfobulbia</taxon>
        <taxon>Desulfobulbales</taxon>
        <taxon>Desulfocapsaceae</taxon>
        <taxon>Desulfocapsa</taxon>
    </lineage>
</organism>
<dbReference type="SUPFAM" id="SSF50692">
    <property type="entry name" value="ADC-like"/>
    <property type="match status" value="1"/>
</dbReference>
<comment type="pathway">
    <text evidence="9">Cofactor biosynthesis; (R)-pantothenate biosynthesis; beta-alanine from L-aspartate: step 1/1.</text>
</comment>